<dbReference type="InterPro" id="IPR013112">
    <property type="entry name" value="FAD-bd_8"/>
</dbReference>
<feature type="transmembrane region" description="Helical" evidence="6">
    <location>
        <begin position="166"/>
        <end position="184"/>
    </location>
</feature>
<reference evidence="8 9" key="1">
    <citation type="submission" date="2024-09" db="EMBL/GenBank/DDBJ databases">
        <title>Chromosome-scale assembly of Riccia sorocarpa.</title>
        <authorList>
            <person name="Paukszto L."/>
        </authorList>
    </citation>
    <scope>NUCLEOTIDE SEQUENCE [LARGE SCALE GENOMIC DNA]</scope>
    <source>
        <strain evidence="8">LP-2024</strain>
        <tissue evidence="8">Aerial parts of the thallus</tissue>
    </source>
</reference>
<evidence type="ECO:0000256" key="2">
    <source>
        <dbReference type="ARBA" id="ARBA00022692"/>
    </source>
</evidence>
<keyword evidence="2 6" id="KW-0812">Transmembrane</keyword>
<accession>A0ABD3HFZ9</accession>
<sequence length="747" mass="84208">MVSCIKGASQMRLALQVLIGVALIWWYLFWFIQPISTAVLWIHKVDKCISQDFLGTRGSTWLLQVFPFMVVTILSYCAIALKRRMKPSTRKEVTGKPRVSIWSQPLITRSPLGMLSFGDIVFLVLNVSLIIWYITKMSVDQSSLIDASNLKKGAHSRAAQKLENTGIYFGKAALIPLALLWIPVSRASPFLRLIGVPFERAVKYHTWLALICICILVFHGFLMFTYFFYIHHPKELLSWANSGIAVFPGIIALGAALLMLLTALETVRRNHFNIFYFTHHLYLVFLLFFLFHCVSQTVFVVTPILLFFLDRFIRMIQSRTSVDILSTRVLQSGAIELKFAKPEDVEYHALSFMYILVPSVSQFEWHPFSVASSPLDHTNQICIYIKPLGGYTKDIHDTLIETKQNQEVGKLKCPFGFKLHLEGPYGDESNFYLRYDSLVLIAGGIGVTPFLAILQDILYRHKLHLAQNLPSSVHLILCVRHAKDLSILDTINPCDILPNYTDAVKITIQAYVTSRDLVTDVEMNSGHGDPAVISYEHFSATYLNEPPKQFNCDGPPLEVVRKMSSMSGAGNVKWIAATFCSSFTGYIVLIGIFNITGTYTELMNYGRAMVYCVILFLAVVGCGGPVLLLWTFISRRRNPPKSNQVQISQPSPVEQSEATSNEIALQSMEHNGTSWVGNVTFGRRPDWKELFDDMTKQYADKKVGILVSGSSKMQEDVAAECVRKRLSNSRTDGCNVAFSYHSVSFEL</sequence>
<keyword evidence="9" id="KW-1185">Reference proteome</keyword>
<dbReference type="SFLD" id="SFLDS00052">
    <property type="entry name" value="Ferric_Reductase_Domain"/>
    <property type="match status" value="1"/>
</dbReference>
<evidence type="ECO:0000313" key="8">
    <source>
        <dbReference type="EMBL" id="KAL3690510.1"/>
    </source>
</evidence>
<keyword evidence="5 6" id="KW-0472">Membrane</keyword>
<feature type="transmembrane region" description="Helical" evidence="6">
    <location>
        <begin position="12"/>
        <end position="32"/>
    </location>
</feature>
<protein>
    <recommendedName>
        <fullName evidence="7">FAD-binding FR-type domain-containing protein</fullName>
    </recommendedName>
</protein>
<dbReference type="InterPro" id="IPR013121">
    <property type="entry name" value="Fe_red_NAD-bd_6"/>
</dbReference>
<dbReference type="GO" id="GO:0016491">
    <property type="term" value="F:oxidoreductase activity"/>
    <property type="evidence" value="ECO:0007669"/>
    <property type="project" value="UniProtKB-KW"/>
</dbReference>
<dbReference type="PRINTS" id="PR00466">
    <property type="entry name" value="GP91PHOX"/>
</dbReference>
<feature type="domain" description="FAD-binding FR-type" evidence="7">
    <location>
        <begin position="317"/>
        <end position="431"/>
    </location>
</feature>
<dbReference type="InterPro" id="IPR039261">
    <property type="entry name" value="FNR_nucleotide-bd"/>
</dbReference>
<evidence type="ECO:0000256" key="1">
    <source>
        <dbReference type="ARBA" id="ARBA00004141"/>
    </source>
</evidence>
<dbReference type="InterPro" id="IPR000778">
    <property type="entry name" value="Cyt_b245_heavy_chain"/>
</dbReference>
<evidence type="ECO:0000259" key="7">
    <source>
        <dbReference type="PROSITE" id="PS51384"/>
    </source>
</evidence>
<name>A0ABD3HFZ9_9MARC</name>
<comment type="caution">
    <text evidence="8">The sequence shown here is derived from an EMBL/GenBank/DDBJ whole genome shotgun (WGS) entry which is preliminary data.</text>
</comment>
<feature type="transmembrane region" description="Helical" evidence="6">
    <location>
        <begin position="236"/>
        <end position="261"/>
    </location>
</feature>
<dbReference type="Pfam" id="PF01794">
    <property type="entry name" value="Ferric_reduct"/>
    <property type="match status" value="1"/>
</dbReference>
<evidence type="ECO:0000256" key="5">
    <source>
        <dbReference type="ARBA" id="ARBA00023136"/>
    </source>
</evidence>
<keyword evidence="3 6" id="KW-1133">Transmembrane helix</keyword>
<dbReference type="SFLD" id="SFLDG01168">
    <property type="entry name" value="Ferric_reductase_subgroup_(FRE"/>
    <property type="match status" value="1"/>
</dbReference>
<evidence type="ECO:0000313" key="9">
    <source>
        <dbReference type="Proteomes" id="UP001633002"/>
    </source>
</evidence>
<dbReference type="Gene3D" id="3.40.50.80">
    <property type="entry name" value="Nucleotide-binding domain of ferredoxin-NADP reductase (FNR) module"/>
    <property type="match status" value="2"/>
</dbReference>
<feature type="transmembrane region" description="Helical" evidence="6">
    <location>
        <begin position="281"/>
        <end position="309"/>
    </location>
</feature>
<feature type="transmembrane region" description="Helical" evidence="6">
    <location>
        <begin position="572"/>
        <end position="596"/>
    </location>
</feature>
<dbReference type="Pfam" id="PF08030">
    <property type="entry name" value="NAD_binding_6"/>
    <property type="match status" value="1"/>
</dbReference>
<dbReference type="GO" id="GO:0016020">
    <property type="term" value="C:membrane"/>
    <property type="evidence" value="ECO:0007669"/>
    <property type="project" value="UniProtKB-SubCell"/>
</dbReference>
<feature type="transmembrane region" description="Helical" evidence="6">
    <location>
        <begin position="61"/>
        <end position="81"/>
    </location>
</feature>
<dbReference type="PANTHER" id="PTHR11972">
    <property type="entry name" value="NADPH OXIDASE"/>
    <property type="match status" value="1"/>
</dbReference>
<dbReference type="EMBL" id="JBJQOH010000004">
    <property type="protein sequence ID" value="KAL3690510.1"/>
    <property type="molecule type" value="Genomic_DNA"/>
</dbReference>
<dbReference type="PANTHER" id="PTHR11972:SF194">
    <property type="entry name" value="FAD-BINDING FR-TYPE DOMAIN-CONTAINING PROTEIN"/>
    <property type="match status" value="1"/>
</dbReference>
<dbReference type="Proteomes" id="UP001633002">
    <property type="component" value="Unassembled WGS sequence"/>
</dbReference>
<feature type="transmembrane region" description="Helical" evidence="6">
    <location>
        <begin position="112"/>
        <end position="134"/>
    </location>
</feature>
<dbReference type="Pfam" id="PF08022">
    <property type="entry name" value="FAD_binding_8"/>
    <property type="match status" value="1"/>
</dbReference>
<organism evidence="8 9">
    <name type="scientific">Riccia sorocarpa</name>
    <dbReference type="NCBI Taxonomy" id="122646"/>
    <lineage>
        <taxon>Eukaryota</taxon>
        <taxon>Viridiplantae</taxon>
        <taxon>Streptophyta</taxon>
        <taxon>Embryophyta</taxon>
        <taxon>Marchantiophyta</taxon>
        <taxon>Marchantiopsida</taxon>
        <taxon>Marchantiidae</taxon>
        <taxon>Marchantiales</taxon>
        <taxon>Ricciaceae</taxon>
        <taxon>Riccia</taxon>
    </lineage>
</organism>
<keyword evidence="4" id="KW-0560">Oxidoreductase</keyword>
<proteinExistence type="predicted"/>
<feature type="transmembrane region" description="Helical" evidence="6">
    <location>
        <begin position="608"/>
        <end position="633"/>
    </location>
</feature>
<gene>
    <name evidence="8" type="ORF">R1sor_016819</name>
</gene>
<feature type="transmembrane region" description="Helical" evidence="6">
    <location>
        <begin position="205"/>
        <end position="230"/>
    </location>
</feature>
<dbReference type="AlphaFoldDB" id="A0ABD3HFZ9"/>
<dbReference type="SUPFAM" id="SSF52343">
    <property type="entry name" value="Ferredoxin reductase-like, C-terminal NADP-linked domain"/>
    <property type="match status" value="1"/>
</dbReference>
<evidence type="ECO:0000256" key="6">
    <source>
        <dbReference type="SAM" id="Phobius"/>
    </source>
</evidence>
<dbReference type="Gene3D" id="2.40.30.10">
    <property type="entry name" value="Translation factors"/>
    <property type="match status" value="1"/>
</dbReference>
<dbReference type="InterPro" id="IPR017938">
    <property type="entry name" value="Riboflavin_synthase-like_b-brl"/>
</dbReference>
<dbReference type="InterPro" id="IPR017927">
    <property type="entry name" value="FAD-bd_FR_type"/>
</dbReference>
<dbReference type="InterPro" id="IPR013130">
    <property type="entry name" value="Fe3_Rdtase_TM_dom"/>
</dbReference>
<dbReference type="CDD" id="cd06186">
    <property type="entry name" value="NOX_Duox_like_FAD_NADP"/>
    <property type="match status" value="1"/>
</dbReference>
<evidence type="ECO:0000256" key="3">
    <source>
        <dbReference type="ARBA" id="ARBA00022989"/>
    </source>
</evidence>
<evidence type="ECO:0000256" key="4">
    <source>
        <dbReference type="ARBA" id="ARBA00023002"/>
    </source>
</evidence>
<comment type="subcellular location">
    <subcellularLocation>
        <location evidence="1">Membrane</location>
        <topology evidence="1">Multi-pass membrane protein</topology>
    </subcellularLocation>
</comment>
<dbReference type="InterPro" id="IPR050369">
    <property type="entry name" value="RBOH/FRE"/>
</dbReference>
<dbReference type="SUPFAM" id="SSF63380">
    <property type="entry name" value="Riboflavin synthase domain-like"/>
    <property type="match status" value="1"/>
</dbReference>
<dbReference type="PROSITE" id="PS51384">
    <property type="entry name" value="FAD_FR"/>
    <property type="match status" value="1"/>
</dbReference>